<proteinExistence type="predicted"/>
<dbReference type="AlphaFoldDB" id="A0A8J3CFB6"/>
<dbReference type="SMART" id="SM00020">
    <property type="entry name" value="Tryp_SPc"/>
    <property type="match status" value="1"/>
</dbReference>
<dbReference type="PROSITE" id="PS50240">
    <property type="entry name" value="TRYPSIN_DOM"/>
    <property type="match status" value="1"/>
</dbReference>
<reference evidence="3" key="2">
    <citation type="submission" date="2020-09" db="EMBL/GenBank/DDBJ databases">
        <authorList>
            <person name="Sun Q."/>
            <person name="Zhou Y."/>
        </authorList>
    </citation>
    <scope>NUCLEOTIDE SEQUENCE</scope>
    <source>
        <strain evidence="3">CGMCC 4.5737</strain>
    </source>
</reference>
<name>A0A8J3CFB6_9PSEU</name>
<dbReference type="EMBL" id="BMMK01000012">
    <property type="protein sequence ID" value="GGM57277.1"/>
    <property type="molecule type" value="Genomic_DNA"/>
</dbReference>
<evidence type="ECO:0000313" key="3">
    <source>
        <dbReference type="EMBL" id="GGM57277.1"/>
    </source>
</evidence>
<dbReference type="PRINTS" id="PR00722">
    <property type="entry name" value="CHYMOTRYPSIN"/>
</dbReference>
<comment type="caution">
    <text evidence="3">The sequence shown here is derived from an EMBL/GenBank/DDBJ whole genome shotgun (WGS) entry which is preliminary data.</text>
</comment>
<feature type="domain" description="Peptidase S1" evidence="2">
    <location>
        <begin position="31"/>
        <end position="251"/>
    </location>
</feature>
<dbReference type="RefSeq" id="WP_189058140.1">
    <property type="nucleotide sequence ID" value="NZ_BMMK01000012.1"/>
</dbReference>
<dbReference type="InterPro" id="IPR001254">
    <property type="entry name" value="Trypsin_dom"/>
</dbReference>
<dbReference type="GO" id="GO:0006508">
    <property type="term" value="P:proteolysis"/>
    <property type="evidence" value="ECO:0007669"/>
    <property type="project" value="InterPro"/>
</dbReference>
<dbReference type="InterPro" id="IPR009003">
    <property type="entry name" value="Peptidase_S1_PA"/>
</dbReference>
<dbReference type="SUPFAM" id="SSF50494">
    <property type="entry name" value="Trypsin-like serine proteases"/>
    <property type="match status" value="1"/>
</dbReference>
<dbReference type="Proteomes" id="UP000637578">
    <property type="component" value="Unassembled WGS sequence"/>
</dbReference>
<reference evidence="3" key="1">
    <citation type="journal article" date="2014" name="Int. J. Syst. Evol. Microbiol.">
        <title>Complete genome sequence of Corynebacterium casei LMG S-19264T (=DSM 44701T), isolated from a smear-ripened cheese.</title>
        <authorList>
            <consortium name="US DOE Joint Genome Institute (JGI-PGF)"/>
            <person name="Walter F."/>
            <person name="Albersmeier A."/>
            <person name="Kalinowski J."/>
            <person name="Ruckert C."/>
        </authorList>
    </citation>
    <scope>NUCLEOTIDE SEQUENCE</scope>
    <source>
        <strain evidence="3">CGMCC 4.5737</strain>
    </source>
</reference>
<sequence length="252" mass="27225">MSRTRRFKVAAAGLLGSILAALASGSPARAIANGTPNSEYPEPEWATVKINIDYGDRGCSGVWLGDQWLITAASCFADDSTKGFHIPPGPPKKFTTVNGVKIVQLVPRSDRDLVLAKIEKLIYGLPARLADTTPRIGEKMQIAGWGRTHNKWVPKDHQIGEASVTKITDTTIRIAGQASTCKGDAGGPTYRQIPTVGLDPTTARPPSPKYELVAIHGASWQHGCIGVDQTRNGAIEARVDNILDWIREQTKH</sequence>
<gene>
    <name evidence="3" type="ORF">GCM10012275_30480</name>
</gene>
<feature type="signal peptide" evidence="1">
    <location>
        <begin position="1"/>
        <end position="23"/>
    </location>
</feature>
<dbReference type="InterPro" id="IPR043504">
    <property type="entry name" value="Peptidase_S1_PA_chymotrypsin"/>
</dbReference>
<dbReference type="InterPro" id="IPR001314">
    <property type="entry name" value="Peptidase_S1A"/>
</dbReference>
<dbReference type="Gene3D" id="2.40.10.10">
    <property type="entry name" value="Trypsin-like serine proteases"/>
    <property type="match status" value="1"/>
</dbReference>
<dbReference type="PROSITE" id="PS51318">
    <property type="entry name" value="TAT"/>
    <property type="match status" value="1"/>
</dbReference>
<dbReference type="InterPro" id="IPR006311">
    <property type="entry name" value="TAT_signal"/>
</dbReference>
<organism evidence="3 4">
    <name type="scientific">Longimycelium tulufanense</name>
    <dbReference type="NCBI Taxonomy" id="907463"/>
    <lineage>
        <taxon>Bacteria</taxon>
        <taxon>Bacillati</taxon>
        <taxon>Actinomycetota</taxon>
        <taxon>Actinomycetes</taxon>
        <taxon>Pseudonocardiales</taxon>
        <taxon>Pseudonocardiaceae</taxon>
        <taxon>Longimycelium</taxon>
    </lineage>
</organism>
<evidence type="ECO:0000256" key="1">
    <source>
        <dbReference type="SAM" id="SignalP"/>
    </source>
</evidence>
<keyword evidence="4" id="KW-1185">Reference proteome</keyword>
<dbReference type="Pfam" id="PF00089">
    <property type="entry name" value="Trypsin"/>
    <property type="match status" value="1"/>
</dbReference>
<feature type="chain" id="PRO_5038614226" description="Peptidase S1 domain-containing protein" evidence="1">
    <location>
        <begin position="24"/>
        <end position="252"/>
    </location>
</feature>
<accession>A0A8J3CFB6</accession>
<evidence type="ECO:0000313" key="4">
    <source>
        <dbReference type="Proteomes" id="UP000637578"/>
    </source>
</evidence>
<evidence type="ECO:0000259" key="2">
    <source>
        <dbReference type="PROSITE" id="PS50240"/>
    </source>
</evidence>
<protein>
    <recommendedName>
        <fullName evidence="2">Peptidase S1 domain-containing protein</fullName>
    </recommendedName>
</protein>
<keyword evidence="1" id="KW-0732">Signal</keyword>
<dbReference type="GO" id="GO:0004252">
    <property type="term" value="F:serine-type endopeptidase activity"/>
    <property type="evidence" value="ECO:0007669"/>
    <property type="project" value="InterPro"/>
</dbReference>